<feature type="compositionally biased region" description="Acidic residues" evidence="1">
    <location>
        <begin position="65"/>
        <end position="79"/>
    </location>
</feature>
<name>A0A6P4XVM9_BRABE</name>
<dbReference type="RefSeq" id="XP_019620695.1">
    <property type="nucleotide sequence ID" value="XM_019765136.1"/>
</dbReference>
<reference evidence="3" key="1">
    <citation type="submission" date="2025-08" db="UniProtKB">
        <authorList>
            <consortium name="RefSeq"/>
        </authorList>
    </citation>
    <scope>IDENTIFICATION</scope>
    <source>
        <tissue evidence="3">Gonad</tissue>
    </source>
</reference>
<dbReference type="KEGG" id="bbel:109467192"/>
<feature type="compositionally biased region" description="Low complexity" evidence="1">
    <location>
        <begin position="108"/>
        <end position="142"/>
    </location>
</feature>
<keyword evidence="2" id="KW-1185">Reference proteome</keyword>
<feature type="compositionally biased region" description="Acidic residues" evidence="1">
    <location>
        <begin position="147"/>
        <end position="156"/>
    </location>
</feature>
<evidence type="ECO:0000256" key="1">
    <source>
        <dbReference type="SAM" id="MobiDB-lite"/>
    </source>
</evidence>
<dbReference type="Proteomes" id="UP000515135">
    <property type="component" value="Unplaced"/>
</dbReference>
<dbReference type="OrthoDB" id="10070652at2759"/>
<dbReference type="AlphaFoldDB" id="A0A6P4XVM9"/>
<evidence type="ECO:0000313" key="2">
    <source>
        <dbReference type="Proteomes" id="UP000515135"/>
    </source>
</evidence>
<gene>
    <name evidence="3" type="primary">LOC109467192</name>
</gene>
<evidence type="ECO:0000313" key="3">
    <source>
        <dbReference type="RefSeq" id="XP_019620695.1"/>
    </source>
</evidence>
<protein>
    <submittedName>
        <fullName evidence="3">Uncharacterized protein LOC109467192</fullName>
    </submittedName>
</protein>
<feature type="compositionally biased region" description="Low complexity" evidence="1">
    <location>
        <begin position="81"/>
        <end position="90"/>
    </location>
</feature>
<proteinExistence type="predicted"/>
<accession>A0A6P4XVM9</accession>
<dbReference type="GeneID" id="109467192"/>
<organism evidence="2 3">
    <name type="scientific">Branchiostoma belcheri</name>
    <name type="common">Amphioxus</name>
    <dbReference type="NCBI Taxonomy" id="7741"/>
    <lineage>
        <taxon>Eukaryota</taxon>
        <taxon>Metazoa</taxon>
        <taxon>Chordata</taxon>
        <taxon>Cephalochordata</taxon>
        <taxon>Leptocardii</taxon>
        <taxon>Amphioxiformes</taxon>
        <taxon>Branchiostomatidae</taxon>
        <taxon>Branchiostoma</taxon>
    </lineage>
</organism>
<sequence>MALDDVRLEWMRDKVYSGLDIEDPEIFEELLNREDGEYERKILKFLNESPESGTPTAILFYCQTQEEEEEVEVECEPEVPDIPVDDGAAGSDDDKRSGDGEGEGEGGVSRAEGDAGADPGATTPAAPPAEGEADQPAGTEGATTGGEGEEGGEEGQEGASSATPEVEMPKSRQTKCCSYYCQD</sequence>
<feature type="region of interest" description="Disordered" evidence="1">
    <location>
        <begin position="65"/>
        <end position="175"/>
    </location>
</feature>